<feature type="transmembrane region" description="Helical" evidence="1">
    <location>
        <begin position="21"/>
        <end position="49"/>
    </location>
</feature>
<proteinExistence type="predicted"/>
<protein>
    <submittedName>
        <fullName evidence="2">Uncharacterized protein</fullName>
    </submittedName>
</protein>
<evidence type="ECO:0000256" key="1">
    <source>
        <dbReference type="SAM" id="Phobius"/>
    </source>
</evidence>
<gene>
    <name evidence="2" type="ORF">GAK29_03202</name>
</gene>
<dbReference type="Proteomes" id="UP000490535">
    <property type="component" value="Unassembled WGS sequence"/>
</dbReference>
<sequence>MTTQKVSKLSAKNKLYHLIDFIYLNQVFTLCLISAFSMTEIMKCLLIIINNLAQNI</sequence>
<keyword evidence="1" id="KW-0472">Membrane</keyword>
<keyword evidence="1" id="KW-0812">Transmembrane</keyword>
<reference evidence="3" key="1">
    <citation type="journal article" date="2020" name="MBio">
        <title>Horizontal gene transfer to a defensive symbiont with a reduced genome amongst a multipartite beetle microbiome.</title>
        <authorList>
            <person name="Waterworth S.C."/>
            <person name="Florez L.V."/>
            <person name="Rees E.R."/>
            <person name="Hertweck C."/>
            <person name="Kaltenpoth M."/>
            <person name="Kwan J.C."/>
        </authorList>
    </citation>
    <scope>NUCLEOTIDE SEQUENCE [LARGE SCALE GENOMIC DNA]</scope>
</reference>
<accession>A0A833UPP7</accession>
<evidence type="ECO:0000313" key="3">
    <source>
        <dbReference type="Proteomes" id="UP000490535"/>
    </source>
</evidence>
<organism evidence="2 3">
    <name type="scientific">Acinetobacter bereziniae</name>
    <name type="common">Acinetobacter genomosp. 10</name>
    <dbReference type="NCBI Taxonomy" id="106648"/>
    <lineage>
        <taxon>Bacteria</taxon>
        <taxon>Pseudomonadati</taxon>
        <taxon>Pseudomonadota</taxon>
        <taxon>Gammaproteobacteria</taxon>
        <taxon>Moraxellales</taxon>
        <taxon>Moraxellaceae</taxon>
        <taxon>Acinetobacter</taxon>
    </lineage>
</organism>
<evidence type="ECO:0000313" key="2">
    <source>
        <dbReference type="EMBL" id="KAF1022342.1"/>
    </source>
</evidence>
<keyword evidence="1" id="KW-1133">Transmembrane helix</keyword>
<name>A0A833UPP7_ACIBZ</name>
<dbReference type="EMBL" id="WNDP01000093">
    <property type="protein sequence ID" value="KAF1022342.1"/>
    <property type="molecule type" value="Genomic_DNA"/>
</dbReference>
<dbReference type="AlphaFoldDB" id="A0A833UPP7"/>
<comment type="caution">
    <text evidence="2">The sequence shown here is derived from an EMBL/GenBank/DDBJ whole genome shotgun (WGS) entry which is preliminary data.</text>
</comment>